<evidence type="ECO:0000313" key="2">
    <source>
        <dbReference type="EMBL" id="KAK6763187.1"/>
    </source>
</evidence>
<protein>
    <submittedName>
        <fullName evidence="2">Uncharacterized protein</fullName>
    </submittedName>
</protein>
<sequence>MNEYDVDELDADDKQQWPGLGQDGNNGNACDGHGKRRFEGRERRTRDSPRELTWEERIRKGAVQKERVEQRGFNRSDRSGRDGRENNSSSGRQKARRRERLESRTGEIYAKDSVLSTTLGERCPTANRNYRDQPSRSFGPRGSCPANKLCTFDVRTRTVDVPASVHYGHGIPLLVSRNTYYPSPPNSLMCVPRQHQRFRNTWLDASFGINYPSIPMMDYNFTPCQGYGGLRFASGHRYQYGKNPAREIAKMRVQLTSAIRAGTYEPGVVKNERVSNEDEEVWETETEDEKRKRWNVGVYWPFEKDVPEKFKKEKIEDMQVQKERTEGSPPNIEECTKGKKIKSLEPEGDKLKVIASG</sequence>
<dbReference type="Proteomes" id="UP001303046">
    <property type="component" value="Unassembled WGS sequence"/>
</dbReference>
<organism evidence="2 3">
    <name type="scientific">Necator americanus</name>
    <name type="common">Human hookworm</name>
    <dbReference type="NCBI Taxonomy" id="51031"/>
    <lineage>
        <taxon>Eukaryota</taxon>
        <taxon>Metazoa</taxon>
        <taxon>Ecdysozoa</taxon>
        <taxon>Nematoda</taxon>
        <taxon>Chromadorea</taxon>
        <taxon>Rhabditida</taxon>
        <taxon>Rhabditina</taxon>
        <taxon>Rhabditomorpha</taxon>
        <taxon>Strongyloidea</taxon>
        <taxon>Ancylostomatidae</taxon>
        <taxon>Bunostominae</taxon>
        <taxon>Necator</taxon>
    </lineage>
</organism>
<feature type="compositionally biased region" description="Basic and acidic residues" evidence="1">
    <location>
        <begin position="37"/>
        <end position="85"/>
    </location>
</feature>
<evidence type="ECO:0000256" key="1">
    <source>
        <dbReference type="SAM" id="MobiDB-lite"/>
    </source>
</evidence>
<evidence type="ECO:0000313" key="3">
    <source>
        <dbReference type="Proteomes" id="UP001303046"/>
    </source>
</evidence>
<accession>A0ABR1EKI1</accession>
<dbReference type="EMBL" id="JAVFWL010000006">
    <property type="protein sequence ID" value="KAK6763187.1"/>
    <property type="molecule type" value="Genomic_DNA"/>
</dbReference>
<gene>
    <name evidence="2" type="primary">Necator_chrX.g23942</name>
    <name evidence="2" type="ORF">RB195_023777</name>
</gene>
<name>A0ABR1EKI1_NECAM</name>
<feature type="region of interest" description="Disordered" evidence="1">
    <location>
        <begin position="318"/>
        <end position="340"/>
    </location>
</feature>
<comment type="caution">
    <text evidence="2">The sequence shown here is derived from an EMBL/GenBank/DDBJ whole genome shotgun (WGS) entry which is preliminary data.</text>
</comment>
<proteinExistence type="predicted"/>
<feature type="compositionally biased region" description="Acidic residues" evidence="1">
    <location>
        <begin position="1"/>
        <end position="11"/>
    </location>
</feature>
<keyword evidence="3" id="KW-1185">Reference proteome</keyword>
<feature type="region of interest" description="Disordered" evidence="1">
    <location>
        <begin position="1"/>
        <end position="105"/>
    </location>
</feature>
<reference evidence="2 3" key="1">
    <citation type="submission" date="2023-08" db="EMBL/GenBank/DDBJ databases">
        <title>A Necator americanus chromosomal reference genome.</title>
        <authorList>
            <person name="Ilik V."/>
            <person name="Petrzelkova K.J."/>
            <person name="Pardy F."/>
            <person name="Fuh T."/>
            <person name="Niatou-Singa F.S."/>
            <person name="Gouil Q."/>
            <person name="Baker L."/>
            <person name="Ritchie M.E."/>
            <person name="Jex A.R."/>
            <person name="Gazzola D."/>
            <person name="Li H."/>
            <person name="Toshio Fujiwara R."/>
            <person name="Zhan B."/>
            <person name="Aroian R.V."/>
            <person name="Pafco B."/>
            <person name="Schwarz E.M."/>
        </authorList>
    </citation>
    <scope>NUCLEOTIDE SEQUENCE [LARGE SCALE GENOMIC DNA]</scope>
    <source>
        <strain evidence="2 3">Aroian</strain>
        <tissue evidence="2">Whole animal</tissue>
    </source>
</reference>